<feature type="domain" description="DUF4143" evidence="2">
    <location>
        <begin position="259"/>
        <end position="417"/>
    </location>
</feature>
<proteinExistence type="predicted"/>
<dbReference type="SUPFAM" id="SSF52540">
    <property type="entry name" value="P-loop containing nucleoside triphosphate hydrolases"/>
    <property type="match status" value="1"/>
</dbReference>
<dbReference type="PANTHER" id="PTHR33295">
    <property type="entry name" value="ATPASE"/>
    <property type="match status" value="1"/>
</dbReference>
<dbReference type="PANTHER" id="PTHR33295:SF8">
    <property type="entry name" value="AAA+ ATPASE DOMAIN-CONTAINING PROTEIN"/>
    <property type="match status" value="1"/>
</dbReference>
<dbReference type="InterPro" id="IPR027417">
    <property type="entry name" value="P-loop_NTPase"/>
</dbReference>
<evidence type="ECO:0000259" key="2">
    <source>
        <dbReference type="Pfam" id="PF13635"/>
    </source>
</evidence>
<dbReference type="RefSeq" id="WP_249100983.1">
    <property type="nucleotide sequence ID" value="NZ_JAMAST010000008.1"/>
</dbReference>
<dbReference type="GO" id="GO:0005524">
    <property type="term" value="F:ATP binding"/>
    <property type="evidence" value="ECO:0007669"/>
    <property type="project" value="UniProtKB-KW"/>
</dbReference>
<sequence>MIPFADEKLLNLLIQYNPWWKGIPISEKMAPPHHRFAYYEATKLLFHPELRRFVVLSGARRVGKTTIMYQLIQNLLGKGTAARNIVYLSFDNPILKLGGFEGVLRAYENAYPTEGTLYFFFDEVQYAENWETWIKTLYDTRLNVRLVATGSASPALEKGSADSGVGRWSVLKIPTLSFYEYCDLLQIPARPQLESGIRPTQLYRLPQSDLTDLMTRLSSLQQHFYRYLSVGGFPELALSHDDAFSQRMLREDVVDKVIKRDLLTLFNVRNPLQLEKVFLYLCMNSSNIINLSTMSKELDGMNKVTLSNYIRFLKEANLIYISEPISVEGKGILKGRPKIYVADAAIRNAVLMLDDVITNSNEMGVMVESTVYKHIAAFYYTTNAQVGYYRKLKENEKEVDVVVELPASRILCEVKYRENSHIPESDAIIELANDESKKTRGALVITKRAEDYGVTAHHTRVPVIRIPAPAFLYLLGHSEKEGYAAKM</sequence>
<evidence type="ECO:0000313" key="4">
    <source>
        <dbReference type="Proteomes" id="UP001203004"/>
    </source>
</evidence>
<dbReference type="InterPro" id="IPR041682">
    <property type="entry name" value="AAA_14"/>
</dbReference>
<accession>A0ABT0MAR1</accession>
<dbReference type="EMBL" id="JAMAST010000008">
    <property type="protein sequence ID" value="MCL1631961.1"/>
    <property type="molecule type" value="Genomic_DNA"/>
</dbReference>
<comment type="caution">
    <text evidence="3">The sequence shown here is derived from an EMBL/GenBank/DDBJ whole genome shotgun (WGS) entry which is preliminary data.</text>
</comment>
<keyword evidence="3" id="KW-0067">ATP-binding</keyword>
<feature type="domain" description="AAA" evidence="1">
    <location>
        <begin position="51"/>
        <end position="182"/>
    </location>
</feature>
<protein>
    <submittedName>
        <fullName evidence="3">ATP-binding protein</fullName>
    </submittedName>
</protein>
<dbReference type="Pfam" id="PF13635">
    <property type="entry name" value="DUF4143"/>
    <property type="match status" value="1"/>
</dbReference>
<reference evidence="3 4" key="1">
    <citation type="submission" date="2022-05" db="EMBL/GenBank/DDBJ databases">
        <title>Sporolactobacillus sp nov CPB3-1, isolated from tree bark (Mangifera indica L.).</title>
        <authorList>
            <person name="Phuengjayaem S."/>
            <person name="Tanasupawat S."/>
        </authorList>
    </citation>
    <scope>NUCLEOTIDE SEQUENCE [LARGE SCALE GENOMIC DNA]</scope>
    <source>
        <strain evidence="3 4">CPB3-1</strain>
    </source>
</reference>
<dbReference type="Pfam" id="PF13173">
    <property type="entry name" value="AAA_14"/>
    <property type="match status" value="1"/>
</dbReference>
<evidence type="ECO:0000259" key="1">
    <source>
        <dbReference type="Pfam" id="PF13173"/>
    </source>
</evidence>
<organism evidence="3 4">
    <name type="scientific">Sporolactobacillus mangiferae</name>
    <dbReference type="NCBI Taxonomy" id="2940498"/>
    <lineage>
        <taxon>Bacteria</taxon>
        <taxon>Bacillati</taxon>
        <taxon>Bacillota</taxon>
        <taxon>Bacilli</taxon>
        <taxon>Bacillales</taxon>
        <taxon>Sporolactobacillaceae</taxon>
        <taxon>Sporolactobacillus</taxon>
    </lineage>
</organism>
<evidence type="ECO:0000313" key="3">
    <source>
        <dbReference type="EMBL" id="MCL1631961.1"/>
    </source>
</evidence>
<name>A0ABT0MAR1_9BACL</name>
<dbReference type="InterPro" id="IPR025420">
    <property type="entry name" value="DUF4143"/>
</dbReference>
<keyword evidence="4" id="KW-1185">Reference proteome</keyword>
<dbReference type="Proteomes" id="UP001203004">
    <property type="component" value="Unassembled WGS sequence"/>
</dbReference>
<gene>
    <name evidence="3" type="ORF">M3N64_08365</name>
</gene>
<dbReference type="Gene3D" id="3.40.50.300">
    <property type="entry name" value="P-loop containing nucleotide triphosphate hydrolases"/>
    <property type="match status" value="1"/>
</dbReference>
<keyword evidence="3" id="KW-0547">Nucleotide-binding</keyword>